<reference evidence="1" key="1">
    <citation type="submission" date="2019-08" db="EMBL/GenBank/DDBJ databases">
        <authorList>
            <person name="Kucharzyk K."/>
            <person name="Murdoch R.W."/>
            <person name="Higgins S."/>
            <person name="Loffler F."/>
        </authorList>
    </citation>
    <scope>NUCLEOTIDE SEQUENCE</scope>
</reference>
<gene>
    <name evidence="1" type="ORF">SDC9_185483</name>
</gene>
<dbReference type="AlphaFoldDB" id="A0A645HHU2"/>
<organism evidence="1">
    <name type="scientific">bioreactor metagenome</name>
    <dbReference type="NCBI Taxonomy" id="1076179"/>
    <lineage>
        <taxon>unclassified sequences</taxon>
        <taxon>metagenomes</taxon>
        <taxon>ecological metagenomes</taxon>
    </lineage>
</organism>
<proteinExistence type="predicted"/>
<comment type="caution">
    <text evidence="1">The sequence shown here is derived from an EMBL/GenBank/DDBJ whole genome shotgun (WGS) entry which is preliminary data.</text>
</comment>
<sequence>MRKIHTHKRILAIVLSVMLITLGIPLTAQATTSNWKQFADESGNQKWINGDLNRNNSTYTEGRSVPQRLILNDITTGSGIHYVDFEYQFTKGGKYAYDF</sequence>
<name>A0A645HHU2_9ZZZZ</name>
<evidence type="ECO:0000313" key="1">
    <source>
        <dbReference type="EMBL" id="MPN37962.1"/>
    </source>
</evidence>
<accession>A0A645HHU2</accession>
<protein>
    <submittedName>
        <fullName evidence="1">Uncharacterized protein</fullName>
    </submittedName>
</protein>
<dbReference type="EMBL" id="VSSQ01092907">
    <property type="protein sequence ID" value="MPN37962.1"/>
    <property type="molecule type" value="Genomic_DNA"/>
</dbReference>